<feature type="transmembrane region" description="Helical" evidence="1">
    <location>
        <begin position="149"/>
        <end position="167"/>
    </location>
</feature>
<feature type="transmembrane region" description="Helical" evidence="1">
    <location>
        <begin position="117"/>
        <end position="140"/>
    </location>
</feature>
<gene>
    <name evidence="2" type="ORF">TVG0160586</name>
</gene>
<dbReference type="HOGENOM" id="CLU_583460_0_0_2"/>
<keyword evidence="3" id="KW-1185">Reference proteome</keyword>
<proteinExistence type="predicted"/>
<evidence type="ECO:0000313" key="3">
    <source>
        <dbReference type="Proteomes" id="UP000001017"/>
    </source>
</evidence>
<dbReference type="PaxDb" id="273116-14324365"/>
<feature type="transmembrane region" description="Helical" evidence="1">
    <location>
        <begin position="12"/>
        <end position="31"/>
    </location>
</feature>
<protein>
    <submittedName>
        <fullName evidence="2">Uncharacterized protein</fullName>
    </submittedName>
</protein>
<dbReference type="KEGG" id="tvo:TVG0160586"/>
<sequence>MNFRLIRFVIKTRFTTPMLVFYIFLIILLLYDSYLSYTSNLVLRANSIYLDGIISLVIFIISISGSVMLKKSDVDFLFQLPVKRSDLGIALLFSSLLSFSITPIFLGFLVLTVMSGYSIFIGILDIFLQVFLAVEIGFLIRNFNFRKRAIISAILAIWFLLPGLSYFDLAPTITYSGYPFVGTIVLIALLVPISYLAISRAGNATYLFSSSFVEKMGEVSHGISFYGLSPKSAVRKRYFMISGSSGVMRVGAAARSYTSRGGIRSFFIVSVVIAILYGILIYFIPKSMYLFVVPYVVLYGVFIIPTARSYGSVSSERVWLAFMSMPPHIYLRNASLARSFSQLLLSVPFFAANILLFIILKANIFLAASSYFVLISPAISIISFFMSAYINPMQIIDIGEISYSYRNSLSSLLTMLILLAISAPAIIGLFTPIFSVYYVVGIWIPSAIILYLPRTGSAIMKRMVERNFV</sequence>
<dbReference type="RefSeq" id="WP_010916406.1">
    <property type="nucleotide sequence ID" value="NC_002689.2"/>
</dbReference>
<name>Q97CF0_THEVO</name>
<evidence type="ECO:0000313" key="2">
    <source>
        <dbReference type="EMBL" id="BAB59293.1"/>
    </source>
</evidence>
<evidence type="ECO:0000256" key="1">
    <source>
        <dbReference type="SAM" id="Phobius"/>
    </source>
</evidence>
<feature type="transmembrane region" description="Helical" evidence="1">
    <location>
        <begin position="89"/>
        <end position="111"/>
    </location>
</feature>
<reference evidence="2 3" key="1">
    <citation type="journal article" date="1999" name="Proc. Jpn. Acad.">
        <title>Determination of the complete genomic DNA sequence of Thermoplasma volvanium GSS1.</title>
        <authorList>
            <person name="Kawashima T."/>
            <person name="Yamamoto Y."/>
            <person name="Aramaki H."/>
            <person name="Nunoshiba T."/>
            <person name="Kawamoto T."/>
            <person name="Watanabe K."/>
            <person name="Yamazaki M."/>
            <person name="Kanehori K."/>
            <person name="Amano N."/>
            <person name="Ohya Y."/>
            <person name="Makino K."/>
            <person name="Suzuki M."/>
        </authorList>
    </citation>
    <scope>NUCLEOTIDE SEQUENCE [LARGE SCALE GENOMIC DNA]</scope>
    <source>
        <strain evidence="3">ATCC 51530 / DSM 4299 / JCM 9571 / NBRC 15438 / GSS1</strain>
    </source>
</reference>
<dbReference type="STRING" id="273116.gene:9380921"/>
<feature type="transmembrane region" description="Helical" evidence="1">
    <location>
        <begin position="289"/>
        <end position="307"/>
    </location>
</feature>
<dbReference type="GeneID" id="1441636"/>
<feature type="transmembrane region" description="Helical" evidence="1">
    <location>
        <begin position="47"/>
        <end position="69"/>
    </location>
</feature>
<feature type="transmembrane region" description="Helical" evidence="1">
    <location>
        <begin position="411"/>
        <end position="430"/>
    </location>
</feature>
<dbReference type="AlphaFoldDB" id="Q97CF0"/>
<organism evidence="2 3">
    <name type="scientific">Thermoplasma volcanium (strain ATCC 51530 / DSM 4299 / JCM 9571 / NBRC 15438 / GSS1)</name>
    <dbReference type="NCBI Taxonomy" id="273116"/>
    <lineage>
        <taxon>Archaea</taxon>
        <taxon>Methanobacteriati</taxon>
        <taxon>Thermoplasmatota</taxon>
        <taxon>Thermoplasmata</taxon>
        <taxon>Thermoplasmatales</taxon>
        <taxon>Thermoplasmataceae</taxon>
        <taxon>Thermoplasma</taxon>
    </lineage>
</organism>
<dbReference type="eggNOG" id="arCOG03849">
    <property type="taxonomic scope" value="Archaea"/>
</dbReference>
<feature type="transmembrane region" description="Helical" evidence="1">
    <location>
        <begin position="179"/>
        <end position="198"/>
    </location>
</feature>
<keyword evidence="1" id="KW-1133">Transmembrane helix</keyword>
<feature type="transmembrane region" description="Helical" evidence="1">
    <location>
        <begin position="265"/>
        <end position="283"/>
    </location>
</feature>
<keyword evidence="1" id="KW-0812">Transmembrane</keyword>
<keyword evidence="1" id="KW-0472">Membrane</keyword>
<dbReference type="EMBL" id="BA000011">
    <property type="protein sequence ID" value="BAB59293.1"/>
    <property type="molecule type" value="Genomic_DNA"/>
</dbReference>
<feature type="transmembrane region" description="Helical" evidence="1">
    <location>
        <begin position="436"/>
        <end position="453"/>
    </location>
</feature>
<feature type="transmembrane region" description="Helical" evidence="1">
    <location>
        <begin position="343"/>
        <end position="365"/>
    </location>
</feature>
<accession>Q97CF0</accession>
<dbReference type="OrthoDB" id="42398at2157"/>
<feature type="transmembrane region" description="Helical" evidence="1">
    <location>
        <begin position="371"/>
        <end position="390"/>
    </location>
</feature>
<dbReference type="Proteomes" id="UP000001017">
    <property type="component" value="Chromosome"/>
</dbReference>
<reference evidence="2 3" key="2">
    <citation type="journal article" date="2000" name="Proc. Natl. Acad. Sci. U.S.A.">
        <title>Archaeal adaptation to higher temperatures revealed by genomic sequence of Thermoplasma volcanium.</title>
        <authorList>
            <person name="Kawashima T."/>
            <person name="Amano N."/>
            <person name="Koike H."/>
            <person name="Makino S."/>
            <person name="Higuchi S."/>
            <person name="Kawashima-Ohya Y."/>
            <person name="Watanabe K."/>
            <person name="Yamazaki M."/>
            <person name="Kanehori K."/>
            <person name="Kawamoto T."/>
            <person name="Nunoshiba T."/>
            <person name="Yamamoto Y."/>
            <person name="Aramaki H."/>
            <person name="Makino K."/>
            <person name="Suzuki M."/>
        </authorList>
    </citation>
    <scope>NUCLEOTIDE SEQUENCE [LARGE SCALE GENOMIC DNA]</scope>
    <source>
        <strain evidence="3">ATCC 51530 / DSM 4299 / JCM 9571 / NBRC 15438 / GSS1</strain>
    </source>
</reference>